<feature type="transmembrane region" description="Helical" evidence="1">
    <location>
        <begin position="45"/>
        <end position="67"/>
    </location>
</feature>
<feature type="transmembrane region" description="Helical" evidence="1">
    <location>
        <begin position="165"/>
        <end position="191"/>
    </location>
</feature>
<protein>
    <recommendedName>
        <fullName evidence="4">TVP38/TMEM64 family membrane protein</fullName>
    </recommendedName>
</protein>
<dbReference type="EMBL" id="PPPD01000002">
    <property type="protein sequence ID" value="PNY79873.1"/>
    <property type="molecule type" value="Genomic_DNA"/>
</dbReference>
<keyword evidence="1" id="KW-1133">Transmembrane helix</keyword>
<proteinExistence type="predicted"/>
<evidence type="ECO:0000313" key="3">
    <source>
        <dbReference type="Proteomes" id="UP000236379"/>
    </source>
</evidence>
<dbReference type="Proteomes" id="UP000236379">
    <property type="component" value="Unassembled WGS sequence"/>
</dbReference>
<gene>
    <name evidence="2" type="ORF">CVO96_18215</name>
</gene>
<dbReference type="RefSeq" id="WP_103313857.1">
    <property type="nucleotide sequence ID" value="NZ_PPPD01000002.1"/>
</dbReference>
<feature type="transmembrane region" description="Helical" evidence="1">
    <location>
        <begin position="197"/>
        <end position="215"/>
    </location>
</feature>
<evidence type="ECO:0000313" key="2">
    <source>
        <dbReference type="EMBL" id="PNY79873.1"/>
    </source>
</evidence>
<accession>A0A2K3UTK2</accession>
<feature type="transmembrane region" description="Helical" evidence="1">
    <location>
        <begin position="15"/>
        <end position="33"/>
    </location>
</feature>
<keyword evidence="1" id="KW-0472">Membrane</keyword>
<keyword evidence="1" id="KW-0812">Transmembrane</keyword>
<reference evidence="2 3" key="1">
    <citation type="submission" date="2018-01" db="EMBL/GenBank/DDBJ databases">
        <title>Deinococcus koreensis sp. nov., a radiation-resistant bacterium isolated from river water.</title>
        <authorList>
            <person name="Choi A."/>
        </authorList>
    </citation>
    <scope>NUCLEOTIDE SEQUENCE [LARGE SCALE GENOMIC DNA]</scope>
    <source>
        <strain evidence="2 3">SJW1-2</strain>
    </source>
</reference>
<comment type="caution">
    <text evidence="2">The sequence shown here is derived from an EMBL/GenBank/DDBJ whole genome shotgun (WGS) entry which is preliminary data.</text>
</comment>
<name>A0A2K3UTK2_9DEIO</name>
<sequence>MTLNTSRAGQLRQGLWTLLVTLLTVGGIILAVTRPEWLTGALQAAVASAGSAAPVVFVLLCIVTAPLHLNSVVAALSLLIWPLPTALALSFVGSLIGCVLTAYLLSRAGGAALRQRAGWPRWLENLTARVARHPFLIGILVRLGLGSGLALEAFYLLSGYTRRQYLAATIPGVALWTLQALLGVTLLRALLQTAPGLAGLVALAPLLLVGGAVAVRRLRKR</sequence>
<evidence type="ECO:0008006" key="4">
    <source>
        <dbReference type="Google" id="ProtNLM"/>
    </source>
</evidence>
<feature type="transmembrane region" description="Helical" evidence="1">
    <location>
        <begin position="79"/>
        <end position="105"/>
    </location>
</feature>
<feature type="transmembrane region" description="Helical" evidence="1">
    <location>
        <begin position="135"/>
        <end position="158"/>
    </location>
</feature>
<keyword evidence="3" id="KW-1185">Reference proteome</keyword>
<dbReference type="AlphaFoldDB" id="A0A2K3UTK2"/>
<organism evidence="2 3">
    <name type="scientific">Deinococcus koreensis</name>
    <dbReference type="NCBI Taxonomy" id="2054903"/>
    <lineage>
        <taxon>Bacteria</taxon>
        <taxon>Thermotogati</taxon>
        <taxon>Deinococcota</taxon>
        <taxon>Deinococci</taxon>
        <taxon>Deinococcales</taxon>
        <taxon>Deinococcaceae</taxon>
        <taxon>Deinococcus</taxon>
    </lineage>
</organism>
<evidence type="ECO:0000256" key="1">
    <source>
        <dbReference type="SAM" id="Phobius"/>
    </source>
</evidence>